<dbReference type="NCBIfam" id="TIGR00395">
    <property type="entry name" value="leuS_arch"/>
    <property type="match status" value="1"/>
</dbReference>
<keyword evidence="3 12" id="KW-0436">Ligase</keyword>
<protein>
    <recommendedName>
        <fullName evidence="2">leucine--tRNA ligase</fullName>
        <ecNumber evidence="2">6.1.1.4</ecNumber>
    </recommendedName>
    <alternativeName>
        <fullName evidence="8">Leucyl-tRNA synthetase</fullName>
    </alternativeName>
</protein>
<dbReference type="Gene3D" id="1.10.730.10">
    <property type="entry name" value="Isoleucyl-tRNA Synthetase, Domain 1"/>
    <property type="match status" value="1"/>
</dbReference>
<dbReference type="AlphaFoldDB" id="A0A0C2MXY3"/>
<dbReference type="SUPFAM" id="SSF47323">
    <property type="entry name" value="Anticodon-binding domain of a subclass of class I aminoacyl-tRNA synthetases"/>
    <property type="match status" value="1"/>
</dbReference>
<dbReference type="Proteomes" id="UP000031668">
    <property type="component" value="Unassembled WGS sequence"/>
</dbReference>
<dbReference type="EMBL" id="JWZT01002637">
    <property type="protein sequence ID" value="KII69030.1"/>
    <property type="molecule type" value="Genomic_DNA"/>
</dbReference>
<evidence type="ECO:0000259" key="10">
    <source>
        <dbReference type="Pfam" id="PF08264"/>
    </source>
</evidence>
<evidence type="ECO:0000259" key="9">
    <source>
        <dbReference type="Pfam" id="PF00133"/>
    </source>
</evidence>
<evidence type="ECO:0000313" key="12">
    <source>
        <dbReference type="EMBL" id="KII69030.1"/>
    </source>
</evidence>
<accession>A0A0C2MXY3</accession>
<dbReference type="SUPFAM" id="SSF52374">
    <property type="entry name" value="Nucleotidylyl transferase"/>
    <property type="match status" value="1"/>
</dbReference>
<dbReference type="InterPro" id="IPR004493">
    <property type="entry name" value="Leu-tRNA-synth_Ia_arc/euk"/>
</dbReference>
<dbReference type="InterPro" id="IPR009008">
    <property type="entry name" value="Val/Leu/Ile-tRNA-synth_edit"/>
</dbReference>
<keyword evidence="13" id="KW-1185">Reference proteome</keyword>
<dbReference type="Gene3D" id="3.40.50.620">
    <property type="entry name" value="HUPs"/>
    <property type="match status" value="1"/>
</dbReference>
<keyword evidence="6" id="KW-0648">Protein biosynthesis</keyword>
<evidence type="ECO:0000256" key="8">
    <source>
        <dbReference type="ARBA" id="ARBA00030520"/>
    </source>
</evidence>
<dbReference type="PANTHER" id="PTHR45794">
    <property type="entry name" value="LEUCYL-TRNA SYNTHETASE"/>
    <property type="match status" value="1"/>
</dbReference>
<evidence type="ECO:0000256" key="7">
    <source>
        <dbReference type="ARBA" id="ARBA00023146"/>
    </source>
</evidence>
<dbReference type="Gene3D" id="3.90.740.10">
    <property type="entry name" value="Valyl/Leucyl/Isoleucyl-tRNA synthetase, editing domain"/>
    <property type="match status" value="1"/>
</dbReference>
<dbReference type="InterPro" id="IPR014729">
    <property type="entry name" value="Rossmann-like_a/b/a_fold"/>
</dbReference>
<feature type="domain" description="Leucine--tRNA ligase RagD-binding" evidence="11">
    <location>
        <begin position="845"/>
        <end position="910"/>
    </location>
</feature>
<dbReference type="GO" id="GO:0005524">
    <property type="term" value="F:ATP binding"/>
    <property type="evidence" value="ECO:0007669"/>
    <property type="project" value="UniProtKB-KW"/>
</dbReference>
<evidence type="ECO:0000256" key="5">
    <source>
        <dbReference type="ARBA" id="ARBA00022840"/>
    </source>
</evidence>
<keyword evidence="5" id="KW-0067">ATP-binding</keyword>
<dbReference type="OMA" id="KFIEWQF"/>
<dbReference type="InterPro" id="IPR002300">
    <property type="entry name" value="aa-tRNA-synth_Ia"/>
</dbReference>
<feature type="domain" description="Methionyl/Valyl/Leucyl/Isoleucyl-tRNA synthetase anticodon-binding" evidence="10">
    <location>
        <begin position="701"/>
        <end position="828"/>
    </location>
</feature>
<dbReference type="OrthoDB" id="10249672at2759"/>
<feature type="domain" description="Aminoacyl-tRNA synthetase class Ia" evidence="9">
    <location>
        <begin position="2"/>
        <end position="663"/>
    </location>
</feature>
<dbReference type="GO" id="GO:0002161">
    <property type="term" value="F:aminoacyl-tRNA deacylase activity"/>
    <property type="evidence" value="ECO:0007669"/>
    <property type="project" value="InterPro"/>
</dbReference>
<evidence type="ECO:0000256" key="6">
    <source>
        <dbReference type="ARBA" id="ARBA00022917"/>
    </source>
</evidence>
<dbReference type="InterPro" id="IPR055416">
    <property type="entry name" value="RBD_LARS1"/>
</dbReference>
<dbReference type="Pfam" id="PF24810">
    <property type="entry name" value="RBD_LARS1"/>
    <property type="match status" value="1"/>
</dbReference>
<reference evidence="12 13" key="1">
    <citation type="journal article" date="2014" name="Genome Biol. Evol.">
        <title>The genome of the myxosporean Thelohanellus kitauei shows adaptations to nutrient acquisition within its fish host.</title>
        <authorList>
            <person name="Yang Y."/>
            <person name="Xiong J."/>
            <person name="Zhou Z."/>
            <person name="Huo F."/>
            <person name="Miao W."/>
            <person name="Ran C."/>
            <person name="Liu Y."/>
            <person name="Zhang J."/>
            <person name="Feng J."/>
            <person name="Wang M."/>
            <person name="Wang M."/>
            <person name="Wang L."/>
            <person name="Yao B."/>
        </authorList>
    </citation>
    <scope>NUCLEOTIDE SEQUENCE [LARGE SCALE GENOMIC DNA]</scope>
    <source>
        <strain evidence="12">Wuqing</strain>
    </source>
</reference>
<organism evidence="12 13">
    <name type="scientific">Thelohanellus kitauei</name>
    <name type="common">Myxosporean</name>
    <dbReference type="NCBI Taxonomy" id="669202"/>
    <lineage>
        <taxon>Eukaryota</taxon>
        <taxon>Metazoa</taxon>
        <taxon>Cnidaria</taxon>
        <taxon>Myxozoa</taxon>
        <taxon>Myxosporea</taxon>
        <taxon>Bivalvulida</taxon>
        <taxon>Platysporina</taxon>
        <taxon>Myxobolidae</taxon>
        <taxon>Thelohanellus</taxon>
    </lineage>
</organism>
<dbReference type="PANTHER" id="PTHR45794:SF1">
    <property type="entry name" value="LEUCINE--TRNA LIGASE, CYTOPLASMIC"/>
    <property type="match status" value="1"/>
</dbReference>
<dbReference type="CDD" id="cd07959">
    <property type="entry name" value="Anticodon_Ia_Leu_AEc"/>
    <property type="match status" value="1"/>
</dbReference>
<sequence length="959" mass="109568">MNGRLHLGHAYSLSRCEFAVGYHRLLGKTCLFPFGFHCTGMPIRASADKLKLEISTYGNPPKFPADYGQSQWNSMKKMGLTDSEIVNFSDPYYWPTYFPPIGMTDLSGLGVKIDKRRSFITTDANPFYDSFVRWQLNKLKERGRVKFGARHTIFSPLDNQPCMDHDRMVGETVCPQEFVAVKHEMVYDKKGIFKNFAGQKIYLLASTLRPETLYGETNLFVHPDLKYHLFKSKDDSLFVASLHAIRNMAYQGITHTPNSFETLIEIDGSALIGCRVKTPISSYSEVPVLPMMSIKSEKGTGLVISVPSDSPDDYAAVRDLKSKQAFRQKYDISDEMVNFDPVEIINVPPYGTLVAQKVVDELKIASQNDVALKEAKEKVYKASYYSGTLLVGEWAGSPLITAKPEVKKLLIDTNHAFTYQEPESKVISRSRDTCVVALCDQWYLSYGDEQWKLETRKALDQLNTFSEEVRNNFLAVLDWLHEHACARIYGLGTKLPWDPQYLVESLSDSTIYMAYYTVCHILQQGSLRGSGSSIDPRDMTDEIWDYIFLDGPLPATKLDTEVLNKMKKEFNFWYPLDLRVSGKDLIPNHLTFCLFNHVAMWPQRPDLWPRAFGVNGYLMLNSEKMSKSTGNFLLLADAVEKYGADATRIALADAGDTVEDANFVEKTADSSILRLFKLIEWTSEMLKADDLREGPLSLLADKIFSNAINQAIFLTKEAYEKMQYREVLKYGLYELQASRDWYRELSIHSLHKDLVFKYLQVQCILLAPICPHVCDHIYQMVFGKSIMVEKWPTFTDYDKDLISVSEYLESSTASFRTSLKSLKDAKAKKKTVFVQPKEATIYVGDDFLDWQNEVLAILKDNFDKNMDKKVYSTILKQHPKLKGLNMQKTMSFLSYYKAKLEAEGLDILDASRFDECEILLEIKPYLLKTLELEELRIQKSSNEGSEDALPLKPVIIYKN</sequence>
<proteinExistence type="inferred from homology"/>
<dbReference type="SUPFAM" id="SSF50677">
    <property type="entry name" value="ValRS/IleRS/LeuRS editing domain"/>
    <property type="match status" value="1"/>
</dbReference>
<dbReference type="EC" id="6.1.1.4" evidence="2"/>
<dbReference type="GO" id="GO:0006429">
    <property type="term" value="P:leucyl-tRNA aminoacylation"/>
    <property type="evidence" value="ECO:0007669"/>
    <property type="project" value="InterPro"/>
</dbReference>
<evidence type="ECO:0000256" key="2">
    <source>
        <dbReference type="ARBA" id="ARBA00013164"/>
    </source>
</evidence>
<dbReference type="InterPro" id="IPR009080">
    <property type="entry name" value="tRNAsynth_Ia_anticodon-bd"/>
</dbReference>
<keyword evidence="4" id="KW-0547">Nucleotide-binding</keyword>
<dbReference type="Pfam" id="PF08264">
    <property type="entry name" value="Anticodon_1"/>
    <property type="match status" value="1"/>
</dbReference>
<dbReference type="FunFam" id="3.90.740.10:FF:000001">
    <property type="entry name" value="Leucine--tRNA ligase, cytoplasmic"/>
    <property type="match status" value="1"/>
</dbReference>
<dbReference type="Pfam" id="PF00133">
    <property type="entry name" value="tRNA-synt_1"/>
    <property type="match status" value="1"/>
</dbReference>
<evidence type="ECO:0000313" key="13">
    <source>
        <dbReference type="Proteomes" id="UP000031668"/>
    </source>
</evidence>
<evidence type="ECO:0000256" key="1">
    <source>
        <dbReference type="ARBA" id="ARBA00005594"/>
    </source>
</evidence>
<dbReference type="InterPro" id="IPR013155">
    <property type="entry name" value="M/V/L/I-tRNA-synth_anticd-bd"/>
</dbReference>
<dbReference type="GO" id="GO:0004823">
    <property type="term" value="F:leucine-tRNA ligase activity"/>
    <property type="evidence" value="ECO:0007669"/>
    <property type="project" value="UniProtKB-EC"/>
</dbReference>
<comment type="caution">
    <text evidence="12">The sequence shown here is derived from an EMBL/GenBank/DDBJ whole genome shotgun (WGS) entry which is preliminary data.</text>
</comment>
<keyword evidence="7" id="KW-0030">Aminoacyl-tRNA synthetase</keyword>
<gene>
    <name evidence="12" type="ORF">RF11_05280</name>
</gene>
<comment type="similarity">
    <text evidence="1">Belongs to the class-I aminoacyl-tRNA synthetase family.</text>
</comment>
<name>A0A0C2MXY3_THEKT</name>
<evidence type="ECO:0000256" key="3">
    <source>
        <dbReference type="ARBA" id="ARBA00022598"/>
    </source>
</evidence>
<dbReference type="NCBIfam" id="NF008957">
    <property type="entry name" value="PRK12300.1"/>
    <property type="match status" value="1"/>
</dbReference>
<evidence type="ECO:0000259" key="11">
    <source>
        <dbReference type="Pfam" id="PF24810"/>
    </source>
</evidence>
<evidence type="ECO:0000256" key="4">
    <source>
        <dbReference type="ARBA" id="ARBA00022741"/>
    </source>
</evidence>